<reference evidence="1" key="1">
    <citation type="submission" date="2021-01" db="EMBL/GenBank/DDBJ databases">
        <title>Whole genome shotgun sequence of Actinoplanes capillaceus NBRC 16408.</title>
        <authorList>
            <person name="Komaki H."/>
            <person name="Tamura T."/>
        </authorList>
    </citation>
    <scope>NUCLEOTIDE SEQUENCE [LARGE SCALE GENOMIC DNA]</scope>
    <source>
        <strain evidence="1">NBRC 16408</strain>
    </source>
</reference>
<organism evidence="1">
    <name type="scientific">Actinoplanes campanulatus</name>
    <dbReference type="NCBI Taxonomy" id="113559"/>
    <lineage>
        <taxon>Bacteria</taxon>
        <taxon>Bacillati</taxon>
        <taxon>Actinomycetota</taxon>
        <taxon>Actinomycetes</taxon>
        <taxon>Micromonosporales</taxon>
        <taxon>Micromonosporaceae</taxon>
        <taxon>Actinoplanes</taxon>
    </lineage>
</organism>
<comment type="caution">
    <text evidence="1">The sequence shown here is derived from an EMBL/GenBank/DDBJ whole genome shotgun (WGS) entry which is preliminary data.</text>
</comment>
<name>A0ABQ3WMT7_9ACTN</name>
<dbReference type="EMBL" id="BOMF01000092">
    <property type="protein sequence ID" value="GID47505.1"/>
    <property type="molecule type" value="Genomic_DNA"/>
</dbReference>
<accession>A0ABQ3WMT7</accession>
<gene>
    <name evidence="1" type="ORF">Aca07nite_47800</name>
</gene>
<sequence>MQPHRTTSEQLRSVPAYRLLTLMDAEHGASDGEAARAARQQEIAGTGQEIAVLVAQDALPVDADLELWDHAPTEPPPGDWYGPVRLTLDCPSGALRLGSPTGDAIGLTVLPGRYDVHVYHTGRSEAEDVAETLDRQLRHLNIPQRVAEFERQGGGIERYIIRLWPHT</sequence>
<proteinExistence type="predicted"/>
<evidence type="ECO:0008006" key="2">
    <source>
        <dbReference type="Google" id="ProtNLM"/>
    </source>
</evidence>
<evidence type="ECO:0000313" key="1">
    <source>
        <dbReference type="EMBL" id="GID47505.1"/>
    </source>
</evidence>
<dbReference type="RefSeq" id="WP_204297662.1">
    <property type="nucleotide sequence ID" value="NZ_BAAAGQ010000011.1"/>
</dbReference>
<protein>
    <recommendedName>
        <fullName evidence="2">GyrI-like small molecule binding domain-containing protein</fullName>
    </recommendedName>
</protein>